<comment type="caution">
    <text evidence="1">The sequence shown here is derived from an EMBL/GenBank/DDBJ whole genome shotgun (WGS) entry which is preliminary data.</text>
</comment>
<dbReference type="AlphaFoldDB" id="A0A9P8QI89"/>
<accession>A0A9P8QI89</accession>
<dbReference type="EMBL" id="JAEUBG010000004">
    <property type="protein sequence ID" value="KAH3689009.1"/>
    <property type="molecule type" value="Genomic_DNA"/>
</dbReference>
<reference evidence="1" key="2">
    <citation type="submission" date="2021-01" db="EMBL/GenBank/DDBJ databases">
        <authorList>
            <person name="Schikora-Tamarit M.A."/>
        </authorList>
    </citation>
    <scope>NUCLEOTIDE SEQUENCE</scope>
    <source>
        <strain evidence="1">CBS2887</strain>
    </source>
</reference>
<organism evidence="1 2">
    <name type="scientific">Wickerhamomyces pijperi</name>
    <name type="common">Yeast</name>
    <name type="synonym">Pichia pijperi</name>
    <dbReference type="NCBI Taxonomy" id="599730"/>
    <lineage>
        <taxon>Eukaryota</taxon>
        <taxon>Fungi</taxon>
        <taxon>Dikarya</taxon>
        <taxon>Ascomycota</taxon>
        <taxon>Saccharomycotina</taxon>
        <taxon>Saccharomycetes</taxon>
        <taxon>Phaffomycetales</taxon>
        <taxon>Wickerhamomycetaceae</taxon>
        <taxon>Wickerhamomyces</taxon>
    </lineage>
</organism>
<sequence length="711" mass="80959">MLTLISINMRASSTRLLKNSSRSFHISQASQKLYKLRKSNLKTTKRIAEKFYTQKASAELTVDDGKIDLNLSGNLKRRAHRNRPSYWPHEAINELIDNYIGEPVATNSVKETFVNKTNTTKSELPIYDMKDINKSHIDLDYSSLFQNKSIAKSLNLTPAQSSSDLITSSTPSQELQMKEVHELNDHEAIDKHNDKIINDYFAGLEQGIPRTRKSRGLYRPAVGRRSSSSSNLSGMGIRMMDPEEAAKIDVFAETPKKITESLKSDIAQSKLKESEEVIKITDLPPVPNDSDVIRVAYPDDVRPVPLKFEGVYPDEPLEAPKTSYSSDFKVEPRIVKEVESRTAKKQVIRNTKPQSDKYNILFPSDDFKKQPTSSTSTAATAKLEEHKPLIFNVSMPKSKPQNEVSSHAPENSLEGFVNLNDSDKALKIESILNLVSDEMSNKDKKHEFEEEIKRSLQRLSEMKTEQAQSKNSIPDSMLDKELEIKKFQAFLRNANATKKRETEDHFRELRAYEWSKIMNDKNAHTFTKHNFFSPIDEKLIKSTINNSLNPNYSNFQNNEDAEALFPKYENQFMIKKAYLTVNCNDLSTPATESDSNPFGYSYKPPALLQLIRELSEDSNYKELVAKIDNLSLHSWKFIGIGHDSTLKNKVLVFEKIIDDNVEIRAKRLRILKRILGSALVVSTLVLGFSAMADPELLHYAVDENRNVQRIN</sequence>
<evidence type="ECO:0000313" key="1">
    <source>
        <dbReference type="EMBL" id="KAH3689009.1"/>
    </source>
</evidence>
<protein>
    <submittedName>
        <fullName evidence="1">Uncharacterized protein</fullName>
    </submittedName>
</protein>
<gene>
    <name evidence="1" type="ORF">WICPIJ_000008</name>
</gene>
<proteinExistence type="predicted"/>
<evidence type="ECO:0000313" key="2">
    <source>
        <dbReference type="Proteomes" id="UP000774326"/>
    </source>
</evidence>
<dbReference type="OrthoDB" id="3981165at2759"/>
<name>A0A9P8QI89_WICPI</name>
<keyword evidence="2" id="KW-1185">Reference proteome</keyword>
<reference evidence="1" key="1">
    <citation type="journal article" date="2021" name="Open Biol.">
        <title>Shared evolutionary footprints suggest mitochondrial oxidative damage underlies multiple complex I losses in fungi.</title>
        <authorList>
            <person name="Schikora-Tamarit M.A."/>
            <person name="Marcet-Houben M."/>
            <person name="Nosek J."/>
            <person name="Gabaldon T."/>
        </authorList>
    </citation>
    <scope>NUCLEOTIDE SEQUENCE</scope>
    <source>
        <strain evidence="1">CBS2887</strain>
    </source>
</reference>
<dbReference type="Proteomes" id="UP000774326">
    <property type="component" value="Unassembled WGS sequence"/>
</dbReference>